<dbReference type="AlphaFoldDB" id="X1GI35"/>
<name>X1GI35_9ZZZZ</name>
<reference evidence="1" key="1">
    <citation type="journal article" date="2014" name="Front. Microbiol.">
        <title>High frequency of phylogenetically diverse reductive dehalogenase-homologous genes in deep subseafloor sedimentary metagenomes.</title>
        <authorList>
            <person name="Kawai M."/>
            <person name="Futagami T."/>
            <person name="Toyoda A."/>
            <person name="Takaki Y."/>
            <person name="Nishi S."/>
            <person name="Hori S."/>
            <person name="Arai W."/>
            <person name="Tsubouchi T."/>
            <person name="Morono Y."/>
            <person name="Uchiyama I."/>
            <person name="Ito T."/>
            <person name="Fujiyama A."/>
            <person name="Inagaki F."/>
            <person name="Takami H."/>
        </authorList>
    </citation>
    <scope>NUCLEOTIDE SEQUENCE</scope>
    <source>
        <strain evidence="1">Expedition CK06-06</strain>
    </source>
</reference>
<dbReference type="EMBL" id="BARU01015938">
    <property type="protein sequence ID" value="GAH56857.1"/>
    <property type="molecule type" value="Genomic_DNA"/>
</dbReference>
<comment type="caution">
    <text evidence="1">The sequence shown here is derived from an EMBL/GenBank/DDBJ whole genome shotgun (WGS) entry which is preliminary data.</text>
</comment>
<sequence>MSASTRETYKTFIEIFISDSGRFHTNKKHKDYLNYFEPKISGNTGYDATITRKHLRNMCITRYG</sequence>
<feature type="non-terminal residue" evidence="1">
    <location>
        <position position="64"/>
    </location>
</feature>
<gene>
    <name evidence="1" type="ORF">S03H2_27000</name>
</gene>
<protein>
    <submittedName>
        <fullName evidence="1">Uncharacterized protein</fullName>
    </submittedName>
</protein>
<evidence type="ECO:0000313" key="1">
    <source>
        <dbReference type="EMBL" id="GAH56857.1"/>
    </source>
</evidence>
<proteinExistence type="predicted"/>
<accession>X1GI35</accession>
<organism evidence="1">
    <name type="scientific">marine sediment metagenome</name>
    <dbReference type="NCBI Taxonomy" id="412755"/>
    <lineage>
        <taxon>unclassified sequences</taxon>
        <taxon>metagenomes</taxon>
        <taxon>ecological metagenomes</taxon>
    </lineage>
</organism>